<dbReference type="GO" id="GO:0008758">
    <property type="term" value="F:UDP-2,3-diacylglucosamine hydrolase activity"/>
    <property type="evidence" value="ECO:0007669"/>
    <property type="project" value="TreeGrafter"/>
</dbReference>
<dbReference type="GO" id="GO:0046872">
    <property type="term" value="F:metal ion binding"/>
    <property type="evidence" value="ECO:0007669"/>
    <property type="project" value="UniProtKB-KW"/>
</dbReference>
<keyword evidence="5" id="KW-0464">Manganese</keyword>
<keyword evidence="2" id="KW-0997">Cell inner membrane</keyword>
<keyword evidence="4" id="KW-0472">Membrane</keyword>
<reference evidence="7 8" key="1">
    <citation type="journal article" date="2011" name="Syst. Appl. Microbiol.">
        <title>Defluviimonas denitrificans gen. nov., sp. nov., and Pararhodobacter aggregans gen. nov., sp. nov., non-phototrophic Rhodobacteraceae from the biofilter of a marine aquaculture.</title>
        <authorList>
            <person name="Foesel B.U."/>
            <person name="Drake H.L."/>
            <person name="Schramm A."/>
        </authorList>
    </citation>
    <scope>NUCLEOTIDE SEQUENCE [LARGE SCALE GENOMIC DNA]</scope>
    <source>
        <strain evidence="7 8">D1-19</strain>
    </source>
</reference>
<keyword evidence="1" id="KW-1003">Cell membrane</keyword>
<evidence type="ECO:0000259" key="6">
    <source>
        <dbReference type="Pfam" id="PF00149"/>
    </source>
</evidence>
<evidence type="ECO:0000313" key="8">
    <source>
        <dbReference type="Proteomes" id="UP000244810"/>
    </source>
</evidence>
<dbReference type="EMBL" id="QDDR01000003">
    <property type="protein sequence ID" value="PVE48062.1"/>
    <property type="molecule type" value="Genomic_DNA"/>
</dbReference>
<evidence type="ECO:0000256" key="4">
    <source>
        <dbReference type="ARBA" id="ARBA00023136"/>
    </source>
</evidence>
<dbReference type="Proteomes" id="UP000244810">
    <property type="component" value="Unassembled WGS sequence"/>
</dbReference>
<evidence type="ECO:0000256" key="5">
    <source>
        <dbReference type="ARBA" id="ARBA00023211"/>
    </source>
</evidence>
<dbReference type="AlphaFoldDB" id="A0A2T7UTR7"/>
<sequence>MPDRSAPFPMPQPCRTLFLSDLHLGALGAQPERILEFLMANPAQTYVLAGDVLDLWQPLLPHWTGADQAVIDHLNARQAQGARLIYLRGNHDPFPERAPEAKRPRVEAVETHLHEAADGRRYLVIHGDQIDARIFRAHVFTRLGSRIDHALRLVDRRLQRLSRSAPGTEARSSIEALLAWLNTLMHLGRTHERRLVELARAQGVDGVICGHFHIAGLHADHGLVYANCGDWVDSLSGLVETFDGRLRLVTAPEPARVPQTATPDLLEA</sequence>
<evidence type="ECO:0000256" key="3">
    <source>
        <dbReference type="ARBA" id="ARBA00022723"/>
    </source>
</evidence>
<dbReference type="InterPro" id="IPR043461">
    <property type="entry name" value="LpxH-like"/>
</dbReference>
<organism evidence="7 8">
    <name type="scientific">Pararhodobacter aggregans</name>
    <dbReference type="NCBI Taxonomy" id="404875"/>
    <lineage>
        <taxon>Bacteria</taxon>
        <taxon>Pseudomonadati</taxon>
        <taxon>Pseudomonadota</taxon>
        <taxon>Alphaproteobacteria</taxon>
        <taxon>Rhodobacterales</taxon>
        <taxon>Paracoccaceae</taxon>
        <taxon>Pararhodobacter</taxon>
    </lineage>
</organism>
<evidence type="ECO:0000256" key="2">
    <source>
        <dbReference type="ARBA" id="ARBA00022519"/>
    </source>
</evidence>
<evidence type="ECO:0000313" key="7">
    <source>
        <dbReference type="EMBL" id="PVE48062.1"/>
    </source>
</evidence>
<dbReference type="SUPFAM" id="SSF56300">
    <property type="entry name" value="Metallo-dependent phosphatases"/>
    <property type="match status" value="1"/>
</dbReference>
<evidence type="ECO:0000256" key="1">
    <source>
        <dbReference type="ARBA" id="ARBA00022475"/>
    </source>
</evidence>
<name>A0A2T7UTR7_9RHOB</name>
<keyword evidence="8" id="KW-1185">Reference proteome</keyword>
<dbReference type="CDD" id="cd07398">
    <property type="entry name" value="MPP_YbbF-LpxH"/>
    <property type="match status" value="1"/>
</dbReference>
<dbReference type="InterPro" id="IPR029052">
    <property type="entry name" value="Metallo-depent_PP-like"/>
</dbReference>
<comment type="caution">
    <text evidence="7">The sequence shown here is derived from an EMBL/GenBank/DDBJ whole genome shotgun (WGS) entry which is preliminary data.</text>
</comment>
<dbReference type="RefSeq" id="WP_107751436.1">
    <property type="nucleotide sequence ID" value="NZ_QDDR01000003.1"/>
</dbReference>
<dbReference type="GO" id="GO:0009245">
    <property type="term" value="P:lipid A biosynthetic process"/>
    <property type="evidence" value="ECO:0007669"/>
    <property type="project" value="TreeGrafter"/>
</dbReference>
<gene>
    <name evidence="7" type="ORF">DDE23_07955</name>
</gene>
<protein>
    <submittedName>
        <fullName evidence="7">UDP-2,3-diacylglucosamine diphosphatase</fullName>
    </submittedName>
</protein>
<feature type="domain" description="Calcineurin-like phosphoesterase" evidence="6">
    <location>
        <begin position="15"/>
        <end position="214"/>
    </location>
</feature>
<accession>A0A2T7UTR7</accession>
<dbReference type="Pfam" id="PF00149">
    <property type="entry name" value="Metallophos"/>
    <property type="match status" value="1"/>
</dbReference>
<dbReference type="OrthoDB" id="9802481at2"/>
<dbReference type="InterPro" id="IPR004843">
    <property type="entry name" value="Calcineurin-like_PHP"/>
</dbReference>
<keyword evidence="3" id="KW-0479">Metal-binding</keyword>
<dbReference type="Gene3D" id="3.60.21.10">
    <property type="match status" value="1"/>
</dbReference>
<dbReference type="GO" id="GO:0016020">
    <property type="term" value="C:membrane"/>
    <property type="evidence" value="ECO:0007669"/>
    <property type="project" value="GOC"/>
</dbReference>
<dbReference type="PANTHER" id="PTHR34990">
    <property type="entry name" value="UDP-2,3-DIACYLGLUCOSAMINE HYDROLASE-RELATED"/>
    <property type="match status" value="1"/>
</dbReference>
<dbReference type="PANTHER" id="PTHR34990:SF2">
    <property type="entry name" value="BLL8164 PROTEIN"/>
    <property type="match status" value="1"/>
</dbReference>
<proteinExistence type="predicted"/>